<name>A0A7V8V384_9BACT</name>
<feature type="domain" description="OLD protein-like TOPRIM" evidence="1">
    <location>
        <begin position="415"/>
        <end position="479"/>
    </location>
</feature>
<dbReference type="InterPro" id="IPR027417">
    <property type="entry name" value="P-loop_NTPase"/>
</dbReference>
<accession>A0A7V8V384</accession>
<dbReference type="PANTHER" id="PTHR43581:SF4">
    <property type="entry name" value="ATP_GTP PHOSPHATASE"/>
    <property type="match status" value="1"/>
</dbReference>
<evidence type="ECO:0000313" key="2">
    <source>
        <dbReference type="EMBL" id="MBA2114075.1"/>
    </source>
</evidence>
<comment type="caution">
    <text evidence="2">The sequence shown here is derived from an EMBL/GenBank/DDBJ whole genome shotgun (WGS) entry which is preliminary data.</text>
</comment>
<keyword evidence="3" id="KW-1185">Reference proteome</keyword>
<dbReference type="PANTHER" id="PTHR43581">
    <property type="entry name" value="ATP/GTP PHOSPHATASE"/>
    <property type="match status" value="1"/>
</dbReference>
<dbReference type="Proteomes" id="UP000551616">
    <property type="component" value="Unassembled WGS sequence"/>
</dbReference>
<dbReference type="Pfam" id="PF20469">
    <property type="entry name" value="OLD-like_TOPRIM"/>
    <property type="match status" value="1"/>
</dbReference>
<reference evidence="2 3" key="1">
    <citation type="submission" date="2020-05" db="EMBL/GenBank/DDBJ databases">
        <title>Bremerella alba sp. nov., a novel planctomycete isolated from the surface of the macroalga Fucus spiralis.</title>
        <authorList>
            <person name="Godinho O."/>
            <person name="Botelho R."/>
            <person name="Albuquerque L."/>
            <person name="Wiegand S."/>
            <person name="Da Costa M.S."/>
            <person name="Lobo-Da-Cunha A."/>
            <person name="Jogler C."/>
            <person name="Lage O.M."/>
        </authorList>
    </citation>
    <scope>NUCLEOTIDE SEQUENCE [LARGE SCALE GENOMIC DNA]</scope>
    <source>
        <strain evidence="2 3">FF15</strain>
    </source>
</reference>
<dbReference type="CDD" id="cd01026">
    <property type="entry name" value="TOPRIM_OLD"/>
    <property type="match status" value="1"/>
</dbReference>
<dbReference type="Gene3D" id="3.40.50.300">
    <property type="entry name" value="P-loop containing nucleotide triphosphate hydrolases"/>
    <property type="match status" value="1"/>
</dbReference>
<dbReference type="InterPro" id="IPR051396">
    <property type="entry name" value="Bact_Antivir_Def_Nuclease"/>
</dbReference>
<proteinExistence type="predicted"/>
<evidence type="ECO:0000313" key="3">
    <source>
        <dbReference type="Proteomes" id="UP000551616"/>
    </source>
</evidence>
<dbReference type="SUPFAM" id="SSF52540">
    <property type="entry name" value="P-loop containing nucleoside triphosphate hydrolases"/>
    <property type="match status" value="1"/>
</dbReference>
<dbReference type="InterPro" id="IPR022602">
    <property type="entry name" value="DUF2813"/>
</dbReference>
<protein>
    <recommendedName>
        <fullName evidence="1">OLD protein-like TOPRIM domain-containing protein</fullName>
    </recommendedName>
</protein>
<dbReference type="Pfam" id="PF11398">
    <property type="entry name" value="DUF2813"/>
    <property type="match status" value="1"/>
</dbReference>
<sequence>MATTETSEKPCTSGVMISCVRISNFRCLREVEVVLTPSTVLIGENNAGKTSFLDAIYAVVGSGPRHLSEDDVYLAASELKPPIERSITVDLLIIPADEHGVRIDVFPEGSPWLQLWGNGIVQDDEDRDFVAIRMTMSWDQIKGDYFTQRRFLKEWKESLAEMLEAEVAQQITQVTAAQTAPLSMYFLDAKRDAAEEMKTRGSVWNRLVSNHGLSNEDVETIEKQLNAINELLVNKSGVLSHVQEHLHRVSDVVNCNEEDISVNPVARRLRDLSRGMDVVLATKGAPQFPLSRHGMGTRSLTSVLLFRAYMSWRQKQQATDALHPFVAVEEPEAHLHPQAQRSLFQLLVNLPGQKLISTHSPYVCSQADIQSFVHFFKHGHETKVSRFYRPGDTTLSKDDLRAINRRVMNTRGDLLFSRCVVFFEGETEEQALPRFAELYWKRHPNEVGISFISVGGAGNYLPFLRLVTSFNIPWVIFSDGEPNAIRDLNVALKKSGHPQCDANDRCVILPSGMCFEQYLTTPKSLPALRELVFQVIVETTGMTHQTAISKLRDTCERKTEAEILTEMSNSKTAYGARVADAFKNIELPEEQIPAMLKAAFDLALPIAAKLDGELE</sequence>
<organism evidence="2 3">
    <name type="scientific">Bremerella alba</name>
    <dbReference type="NCBI Taxonomy" id="980252"/>
    <lineage>
        <taxon>Bacteria</taxon>
        <taxon>Pseudomonadati</taxon>
        <taxon>Planctomycetota</taxon>
        <taxon>Planctomycetia</taxon>
        <taxon>Pirellulales</taxon>
        <taxon>Pirellulaceae</taxon>
        <taxon>Bremerella</taxon>
    </lineage>
</organism>
<dbReference type="AlphaFoldDB" id="A0A7V8V384"/>
<gene>
    <name evidence="2" type="ORF">HOV93_12310</name>
</gene>
<evidence type="ECO:0000259" key="1">
    <source>
        <dbReference type="Pfam" id="PF20469"/>
    </source>
</evidence>
<dbReference type="InterPro" id="IPR034139">
    <property type="entry name" value="TOPRIM_OLD"/>
</dbReference>
<dbReference type="EMBL" id="JABRWO010000003">
    <property type="protein sequence ID" value="MBA2114075.1"/>
    <property type="molecule type" value="Genomic_DNA"/>
</dbReference>